<dbReference type="AlphaFoldDB" id="J6F6Z7"/>
<sequence>MKNIVIVGANTLAKRLPDDYRVVLIDANAFATHLPAIVRALVVPDSEKKNLTADLTTATVFPANSRHVAVQARVVELKESSVVLDREWEGSTEVFFDKCILATGAWQASPMRPGLGATRQGYLSELRESQSSFGKAERVLIVGGGAAGVEIAGELSTHFPEKRITLVHSHDRLLVTKGWYLVPEWVSERLHTQLEARGVMIHLNERVAEKGGAYFTSAGEVVADYVFWAVGNKPNTSLVHPDHLTSTGTVIVDDQFRTPLPGVYAAGDACSTPGRKTAGLANWEGAACASAVLAHMSGKDARQRAGKINNGILIPLGDGRPTSIPGDGIGAGAIDLGWFGIWVARGGEWGDMHRVPAVCGKNKGLEVDKWGSPRGKPRLPRHVDNAHSPRSGGMKNIVVVGAANALAGSLWRGDRVVLIDANDFAVHVPLVPRSLVTGEVRSAPLRTSTVFKPGHHVVVRARVIAVRDGEVELDTEFEGSTRIKFAACILALGSAGIGKPELGMSLETYKRGIEEESETIRDAKEVLIAGGGPTGVTLAAELTQAYPDKRLVLVHCRQYLAYSRRDGESYQLTEGQKAISEQLFGPLCARGVWIHVNERVSPDGKMLELVGTPVTAHVLWCDGPKVAERTDLLDRNLVGPDGRIGVDEYFRTKMPNVYAVGDCADTEGRNTIAQAMREGAACARILLAHLGGKGAEYDQMEDETYVVPLGPKGGTYPRAVDGYEDGAGAGIVDFGWLGTWPAPDWYLTRMHRDYFHSSFRGLFKGAESV</sequence>
<dbReference type="Gene3D" id="3.50.50.60">
    <property type="entry name" value="FAD/NAD(P)-binding domain"/>
    <property type="match status" value="2"/>
</dbReference>
<dbReference type="GO" id="GO:0050660">
    <property type="term" value="F:flavin adenine dinucleotide binding"/>
    <property type="evidence" value="ECO:0007669"/>
    <property type="project" value="TreeGrafter"/>
</dbReference>
<protein>
    <recommendedName>
        <fullName evidence="5">FAD/NAD(P)-binding domain-containing protein</fullName>
    </recommendedName>
</protein>
<dbReference type="PRINTS" id="PR00469">
    <property type="entry name" value="PNDRDTASEII"/>
</dbReference>
<keyword evidence="4" id="KW-0560">Oxidoreductase</keyword>
<dbReference type="KEGG" id="tasa:A1Q1_00759"/>
<dbReference type="Gene3D" id="3.50.50.100">
    <property type="match status" value="1"/>
</dbReference>
<dbReference type="Pfam" id="PF07992">
    <property type="entry name" value="Pyr_redox_2"/>
    <property type="match status" value="2"/>
</dbReference>
<dbReference type="SUPFAM" id="SSF51905">
    <property type="entry name" value="FAD/NAD(P)-binding domain"/>
    <property type="match status" value="2"/>
</dbReference>
<comment type="similarity">
    <text evidence="1">Belongs to the FAD-dependent oxidoreductase family.</text>
</comment>
<evidence type="ECO:0000256" key="3">
    <source>
        <dbReference type="ARBA" id="ARBA00022827"/>
    </source>
</evidence>
<evidence type="ECO:0000256" key="4">
    <source>
        <dbReference type="ARBA" id="ARBA00023002"/>
    </source>
</evidence>
<name>J6F6Z7_TRIAS</name>
<dbReference type="PANTHER" id="PTHR43735">
    <property type="entry name" value="APOPTOSIS-INDUCING FACTOR 1"/>
    <property type="match status" value="1"/>
</dbReference>
<dbReference type="RefSeq" id="XP_014183928.1">
    <property type="nucleotide sequence ID" value="XM_014328453.1"/>
</dbReference>
<evidence type="ECO:0000256" key="1">
    <source>
        <dbReference type="ARBA" id="ARBA00006442"/>
    </source>
</evidence>
<organism evidence="6 7">
    <name type="scientific">Trichosporon asahii var. asahii (strain ATCC 90039 / CBS 2479 / JCM 2466 / KCTC 7840 / NBRC 103889/ NCYC 2677 / UAMH 7654)</name>
    <name type="common">Yeast</name>
    <dbReference type="NCBI Taxonomy" id="1186058"/>
    <lineage>
        <taxon>Eukaryota</taxon>
        <taxon>Fungi</taxon>
        <taxon>Dikarya</taxon>
        <taxon>Basidiomycota</taxon>
        <taxon>Agaricomycotina</taxon>
        <taxon>Tremellomycetes</taxon>
        <taxon>Trichosporonales</taxon>
        <taxon>Trichosporonaceae</taxon>
        <taxon>Trichosporon</taxon>
    </lineage>
</organism>
<reference evidence="6 7" key="1">
    <citation type="journal article" date="2012" name="Eukaryot. Cell">
        <title>Draft genome sequence of CBS 2479, the standard type strain of Trichosporon asahii.</title>
        <authorList>
            <person name="Yang R.Y."/>
            <person name="Li H.T."/>
            <person name="Zhu H."/>
            <person name="Zhou G.P."/>
            <person name="Wang M."/>
            <person name="Wang L."/>
        </authorList>
    </citation>
    <scope>NUCLEOTIDE SEQUENCE [LARGE SCALE GENOMIC DNA]</scope>
    <source>
        <strain evidence="7">ATCC 90039 / CBS 2479 / JCM 2466 / KCTC 7840 / NCYC 2677 / UAMH 7654</strain>
    </source>
</reference>
<dbReference type="GO" id="GO:0005737">
    <property type="term" value="C:cytoplasm"/>
    <property type="evidence" value="ECO:0007669"/>
    <property type="project" value="TreeGrafter"/>
</dbReference>
<dbReference type="VEuPathDB" id="FungiDB:A1Q1_00759"/>
<dbReference type="GO" id="GO:0004174">
    <property type="term" value="F:electron-transferring-flavoprotein dehydrogenase activity"/>
    <property type="evidence" value="ECO:0007669"/>
    <property type="project" value="TreeGrafter"/>
</dbReference>
<gene>
    <name evidence="6" type="ORF">A1Q1_00759</name>
</gene>
<dbReference type="PRINTS" id="PR00368">
    <property type="entry name" value="FADPNR"/>
</dbReference>
<proteinExistence type="inferred from homology"/>
<evidence type="ECO:0000256" key="2">
    <source>
        <dbReference type="ARBA" id="ARBA00022630"/>
    </source>
</evidence>
<dbReference type="PANTHER" id="PTHR43735:SF3">
    <property type="entry name" value="FERROPTOSIS SUPPRESSOR PROTEIN 1"/>
    <property type="match status" value="1"/>
</dbReference>
<dbReference type="InterPro" id="IPR036188">
    <property type="entry name" value="FAD/NAD-bd_sf"/>
</dbReference>
<feature type="domain" description="FAD/NAD(P)-binding" evidence="5">
    <location>
        <begin position="9"/>
        <end position="274"/>
    </location>
</feature>
<accession>J6F6Z7</accession>
<evidence type="ECO:0000259" key="5">
    <source>
        <dbReference type="Pfam" id="PF07992"/>
    </source>
</evidence>
<evidence type="ECO:0000313" key="6">
    <source>
        <dbReference type="EMBL" id="EJT52854.1"/>
    </source>
</evidence>
<feature type="domain" description="FAD/NAD(P)-binding" evidence="5">
    <location>
        <begin position="402"/>
        <end position="679"/>
    </location>
</feature>
<dbReference type="OrthoDB" id="202203at2759"/>
<dbReference type="InterPro" id="IPR023753">
    <property type="entry name" value="FAD/NAD-binding_dom"/>
</dbReference>
<dbReference type="Proteomes" id="UP000002748">
    <property type="component" value="Unassembled WGS sequence"/>
</dbReference>
<keyword evidence="2" id="KW-0285">Flavoprotein</keyword>
<evidence type="ECO:0000313" key="7">
    <source>
        <dbReference type="Proteomes" id="UP000002748"/>
    </source>
</evidence>
<comment type="caution">
    <text evidence="6">The sequence shown here is derived from an EMBL/GenBank/DDBJ whole genome shotgun (WGS) entry which is preliminary data.</text>
</comment>
<dbReference type="GeneID" id="25984273"/>
<dbReference type="EMBL" id="ALBS01000013">
    <property type="protein sequence ID" value="EJT52854.1"/>
    <property type="molecule type" value="Genomic_DNA"/>
</dbReference>
<keyword evidence="3" id="KW-0274">FAD</keyword>
<dbReference type="HOGENOM" id="CLU_367444_0_0_1"/>